<evidence type="ECO:0000313" key="2">
    <source>
        <dbReference type="EMBL" id="GAA0935973.1"/>
    </source>
</evidence>
<accession>A0ABN1Q1A6</accession>
<protein>
    <submittedName>
        <fullName evidence="2">Uncharacterized protein</fullName>
    </submittedName>
</protein>
<feature type="chain" id="PRO_5047477056" evidence="1">
    <location>
        <begin position="28"/>
        <end position="143"/>
    </location>
</feature>
<dbReference type="RefSeq" id="WP_343951851.1">
    <property type="nucleotide sequence ID" value="NZ_BAAAHQ010000023.1"/>
</dbReference>
<evidence type="ECO:0000256" key="1">
    <source>
        <dbReference type="SAM" id="SignalP"/>
    </source>
</evidence>
<dbReference type="Proteomes" id="UP001501578">
    <property type="component" value="Unassembled WGS sequence"/>
</dbReference>
<evidence type="ECO:0000313" key="3">
    <source>
        <dbReference type="Proteomes" id="UP001501578"/>
    </source>
</evidence>
<comment type="caution">
    <text evidence="2">The sequence shown here is derived from an EMBL/GenBank/DDBJ whole genome shotgun (WGS) entry which is preliminary data.</text>
</comment>
<reference evidence="2 3" key="1">
    <citation type="journal article" date="2019" name="Int. J. Syst. Evol. Microbiol.">
        <title>The Global Catalogue of Microorganisms (GCM) 10K type strain sequencing project: providing services to taxonomists for standard genome sequencing and annotation.</title>
        <authorList>
            <consortium name="The Broad Institute Genomics Platform"/>
            <consortium name="The Broad Institute Genome Sequencing Center for Infectious Disease"/>
            <person name="Wu L."/>
            <person name="Ma J."/>
        </authorList>
    </citation>
    <scope>NUCLEOTIDE SEQUENCE [LARGE SCALE GENOMIC DNA]</scope>
    <source>
        <strain evidence="2 3">JCM 11136</strain>
    </source>
</reference>
<sequence length="143" mass="14988">MGSRVVKVLIATAVAVPCLAVTGGAAAAADPTCGSWVSSLTFPGLSARACIWGVGANWKQAQTEVFNGAGFTLDVENMTATLDVLPGNARCTDIRIRNGQTAFCATRSVPDNAPFQFDRALGSVQVTDLMRREQFAFSSPFVG</sequence>
<gene>
    <name evidence="2" type="ORF">GCM10009560_44370</name>
</gene>
<organism evidence="2 3">
    <name type="scientific">Nonomuraea longicatena</name>
    <dbReference type="NCBI Taxonomy" id="83682"/>
    <lineage>
        <taxon>Bacteria</taxon>
        <taxon>Bacillati</taxon>
        <taxon>Actinomycetota</taxon>
        <taxon>Actinomycetes</taxon>
        <taxon>Streptosporangiales</taxon>
        <taxon>Streptosporangiaceae</taxon>
        <taxon>Nonomuraea</taxon>
    </lineage>
</organism>
<keyword evidence="3" id="KW-1185">Reference proteome</keyword>
<name>A0ABN1Q1A6_9ACTN</name>
<proteinExistence type="predicted"/>
<feature type="signal peptide" evidence="1">
    <location>
        <begin position="1"/>
        <end position="27"/>
    </location>
</feature>
<dbReference type="EMBL" id="BAAAHQ010000023">
    <property type="protein sequence ID" value="GAA0935973.1"/>
    <property type="molecule type" value="Genomic_DNA"/>
</dbReference>
<keyword evidence="1" id="KW-0732">Signal</keyword>